<sequence>MLQLPQRPAETVPCPQVAKPAGVDAVDAIFGTTPAGFDLNNQPIPMLVYWLKKARAKVDGITADALTAGEYSEADLAAAMTPFNQIFDAIVNAECNSASDVAWQVQAVVDYLDCLETDSIEEAVDATQFRKIAANLKRATAFRQPKKIPGKASKGRRLTRAGLLQRYQSFLIEELFTLSCELYGDPQYALQYVLFDDAVHKALKTGTRKRTDVFLDSVSLTSRARSVLKSLKIDTENVGR</sequence>
<keyword evidence="2" id="KW-1185">Reference proteome</keyword>
<dbReference type="OrthoDB" id="10002687at2"/>
<dbReference type="STRING" id="323097.Nham_2410"/>
<evidence type="ECO:0000313" key="1">
    <source>
        <dbReference type="EMBL" id="ABE63201.1"/>
    </source>
</evidence>
<reference evidence="1 2" key="1">
    <citation type="submission" date="2006-03" db="EMBL/GenBank/DDBJ databases">
        <title>Complete sequence of chromosome of Nitrobacter hamburgensis X14.</title>
        <authorList>
            <consortium name="US DOE Joint Genome Institute"/>
            <person name="Copeland A."/>
            <person name="Lucas S."/>
            <person name="Lapidus A."/>
            <person name="Barry K."/>
            <person name="Detter J.C."/>
            <person name="Glavina del Rio T."/>
            <person name="Hammon N."/>
            <person name="Israni S."/>
            <person name="Dalin E."/>
            <person name="Tice H."/>
            <person name="Pitluck S."/>
            <person name="Chain P."/>
            <person name="Malfatti S."/>
            <person name="Shin M."/>
            <person name="Vergez L."/>
            <person name="Schmutz J."/>
            <person name="Larimer F."/>
            <person name="Land M."/>
            <person name="Hauser L."/>
            <person name="Kyrpides N."/>
            <person name="Ivanova N."/>
            <person name="Ward B."/>
            <person name="Arp D."/>
            <person name="Klotz M."/>
            <person name="Stein L."/>
            <person name="O'Mullan G."/>
            <person name="Starkenburg S."/>
            <person name="Sayavedra L."/>
            <person name="Poret-Peterson A.T."/>
            <person name="Gentry M.E."/>
            <person name="Bruce D."/>
            <person name="Richardson P."/>
        </authorList>
    </citation>
    <scope>NUCLEOTIDE SEQUENCE [LARGE SCALE GENOMIC DNA]</scope>
    <source>
        <strain evidence="2">DSM 10229 / NCIMB 13809 / X14</strain>
    </source>
</reference>
<organism evidence="1 2">
    <name type="scientific">Nitrobacter hamburgensis (strain DSM 10229 / NCIMB 13809 / X14)</name>
    <dbReference type="NCBI Taxonomy" id="323097"/>
    <lineage>
        <taxon>Bacteria</taxon>
        <taxon>Pseudomonadati</taxon>
        <taxon>Pseudomonadota</taxon>
        <taxon>Alphaproteobacteria</taxon>
        <taxon>Hyphomicrobiales</taxon>
        <taxon>Nitrobacteraceae</taxon>
        <taxon>Nitrobacter</taxon>
    </lineage>
</organism>
<accession>Q1QKP6</accession>
<dbReference type="HOGENOM" id="CLU_1155468_0_0_5"/>
<proteinExistence type="predicted"/>
<dbReference type="AlphaFoldDB" id="Q1QKP6"/>
<gene>
    <name evidence="1" type="ordered locus">Nham_2410</name>
</gene>
<dbReference type="Proteomes" id="UP000001953">
    <property type="component" value="Chromosome"/>
</dbReference>
<evidence type="ECO:0000313" key="2">
    <source>
        <dbReference type="Proteomes" id="UP000001953"/>
    </source>
</evidence>
<protein>
    <submittedName>
        <fullName evidence="1">Uncharacterized protein</fullName>
    </submittedName>
</protein>
<dbReference type="EMBL" id="CP000319">
    <property type="protein sequence ID" value="ABE63201.1"/>
    <property type="molecule type" value="Genomic_DNA"/>
</dbReference>
<dbReference type="KEGG" id="nha:Nham_2410"/>
<dbReference type="RefSeq" id="WP_011510874.1">
    <property type="nucleotide sequence ID" value="NC_007964.1"/>
</dbReference>
<name>Q1QKP6_NITHX</name>